<evidence type="ECO:0000256" key="3">
    <source>
        <dbReference type="ARBA" id="ARBA00022723"/>
    </source>
</evidence>
<dbReference type="OrthoDB" id="9814887at2"/>
<dbReference type="STRING" id="582899.Hden_0841"/>
<dbReference type="InterPro" id="IPR011990">
    <property type="entry name" value="TPR-like_helical_dom_sf"/>
</dbReference>
<feature type="domain" description="Peptidase M48" evidence="7">
    <location>
        <begin position="45"/>
        <end position="246"/>
    </location>
</feature>
<dbReference type="Pfam" id="PF01435">
    <property type="entry name" value="Peptidase_M48"/>
    <property type="match status" value="1"/>
</dbReference>
<dbReference type="Gene3D" id="3.30.2010.10">
    <property type="entry name" value="Metalloproteases ('zincins'), catalytic domain"/>
    <property type="match status" value="1"/>
</dbReference>
<dbReference type="EMBL" id="CP002083">
    <property type="protein sequence ID" value="ADJ22658.1"/>
    <property type="molecule type" value="Genomic_DNA"/>
</dbReference>
<gene>
    <name evidence="8" type="ordered locus">Hden_0841</name>
</gene>
<accession>D8JU68</accession>
<keyword evidence="9" id="KW-1185">Reference proteome</keyword>
<evidence type="ECO:0000256" key="4">
    <source>
        <dbReference type="ARBA" id="ARBA00022801"/>
    </source>
</evidence>
<dbReference type="GO" id="GO:0004222">
    <property type="term" value="F:metalloendopeptidase activity"/>
    <property type="evidence" value="ECO:0007669"/>
    <property type="project" value="InterPro"/>
</dbReference>
<keyword evidence="2" id="KW-0645">Protease</keyword>
<dbReference type="CDD" id="cd07324">
    <property type="entry name" value="M48C_Oma1-like"/>
    <property type="match status" value="1"/>
</dbReference>
<organism evidence="8 9">
    <name type="scientific">Hyphomicrobium denitrificans (strain ATCC 51888 / DSM 1869 / NCIMB 11706 / TK 0415)</name>
    <dbReference type="NCBI Taxonomy" id="582899"/>
    <lineage>
        <taxon>Bacteria</taxon>
        <taxon>Pseudomonadati</taxon>
        <taxon>Pseudomonadota</taxon>
        <taxon>Alphaproteobacteria</taxon>
        <taxon>Hyphomicrobiales</taxon>
        <taxon>Hyphomicrobiaceae</taxon>
        <taxon>Hyphomicrobium</taxon>
    </lineage>
</organism>
<dbReference type="GO" id="GO:0046872">
    <property type="term" value="F:metal ion binding"/>
    <property type="evidence" value="ECO:0007669"/>
    <property type="project" value="UniProtKB-KW"/>
</dbReference>
<keyword evidence="3" id="KW-0479">Metal-binding</keyword>
<name>D8JU68_HYPDA</name>
<dbReference type="SUPFAM" id="SSF48452">
    <property type="entry name" value="TPR-like"/>
    <property type="match status" value="1"/>
</dbReference>
<dbReference type="Proteomes" id="UP000002033">
    <property type="component" value="Chromosome"/>
</dbReference>
<evidence type="ECO:0000313" key="8">
    <source>
        <dbReference type="EMBL" id="ADJ22658.1"/>
    </source>
</evidence>
<dbReference type="eggNOG" id="COG4783">
    <property type="taxonomic scope" value="Bacteria"/>
</dbReference>
<keyword evidence="4" id="KW-0378">Hydrolase</keyword>
<dbReference type="HOGENOM" id="CLU_030556_2_0_5"/>
<evidence type="ECO:0000256" key="5">
    <source>
        <dbReference type="ARBA" id="ARBA00022833"/>
    </source>
</evidence>
<dbReference type="AlphaFoldDB" id="D8JU68"/>
<dbReference type="GO" id="GO:0016020">
    <property type="term" value="C:membrane"/>
    <property type="evidence" value="ECO:0007669"/>
    <property type="project" value="TreeGrafter"/>
</dbReference>
<evidence type="ECO:0000256" key="1">
    <source>
        <dbReference type="ARBA" id="ARBA00001947"/>
    </source>
</evidence>
<dbReference type="InterPro" id="IPR051156">
    <property type="entry name" value="Mito/Outer_Membr_Metalloprot"/>
</dbReference>
<dbReference type="GO" id="GO:0051603">
    <property type="term" value="P:proteolysis involved in protein catabolic process"/>
    <property type="evidence" value="ECO:0007669"/>
    <property type="project" value="TreeGrafter"/>
</dbReference>
<comment type="cofactor">
    <cofactor evidence="1">
        <name>Zn(2+)</name>
        <dbReference type="ChEBI" id="CHEBI:29105"/>
    </cofactor>
</comment>
<dbReference type="PANTHER" id="PTHR22726">
    <property type="entry name" value="METALLOENDOPEPTIDASE OMA1"/>
    <property type="match status" value="1"/>
</dbReference>
<evidence type="ECO:0000256" key="2">
    <source>
        <dbReference type="ARBA" id="ARBA00022670"/>
    </source>
</evidence>
<reference evidence="9" key="1">
    <citation type="journal article" date="2011" name="J. Bacteriol.">
        <title>Genome sequences of eight morphologically diverse alphaproteobacteria.</title>
        <authorList>
            <consortium name="US DOE Joint Genome Institute"/>
            <person name="Brown P.J."/>
            <person name="Kysela D.T."/>
            <person name="Buechlein A."/>
            <person name="Hemmerich C."/>
            <person name="Brun Y.V."/>
        </authorList>
    </citation>
    <scope>NUCLEOTIDE SEQUENCE [LARGE SCALE GENOMIC DNA]</scope>
    <source>
        <strain evidence="9">ATCC 51888 / DSM 1869 / NCIB 11706 / TK 0415</strain>
    </source>
</reference>
<sequence precursor="true">MRATSNSIFKAPFACRFVLALCVLATGIALGAPRARAQGLPLIRDAEIEALLQDYAKPIFQAAGFGGGRVTVRIVNNDAFNAFVLDGANVFVHTGTLVQAKTPNEVIGVIAHESGHIAGGHMAALRARIAKDQTRMLLTQVLGLGAMVAGGVSGGSTGRETMQGGQAILQGGGNIIMKGLLAERRSQESAADQAGLKYLTATKQSGRGMLDTFERFKQQEYLSSDMQDPFIRSHPLSVDRLARLNQLVTASPYVDQKDPPSLQLRHDLMRAKLSGYLETPVAVFNRYPESDKSLPARYARAIATFFRGGPGALESSTKQIDGLIAENPDYPYFYELKADVLMRAGKKSSAVPLLQQALKLAPSSPLIEVELANALQGNNDGGSSKQSIELLRRSLITDQNGRAYRLLANAYYKLGKGPEADAMTAQAYFYEGDVKQAQIFAKRAQPRLRAGSPEWLKNDDIINYKPET</sequence>
<dbReference type="PANTHER" id="PTHR22726:SF1">
    <property type="entry name" value="METALLOENDOPEPTIDASE OMA1, MITOCHONDRIAL"/>
    <property type="match status" value="1"/>
</dbReference>
<dbReference type="KEGG" id="hdn:Hden_0841"/>
<evidence type="ECO:0000256" key="6">
    <source>
        <dbReference type="ARBA" id="ARBA00023049"/>
    </source>
</evidence>
<dbReference type="InterPro" id="IPR001915">
    <property type="entry name" value="Peptidase_M48"/>
</dbReference>
<evidence type="ECO:0000259" key="7">
    <source>
        <dbReference type="Pfam" id="PF01435"/>
    </source>
</evidence>
<dbReference type="Gene3D" id="1.25.40.10">
    <property type="entry name" value="Tetratricopeptide repeat domain"/>
    <property type="match status" value="1"/>
</dbReference>
<keyword evidence="5" id="KW-0862">Zinc</keyword>
<protein>
    <submittedName>
        <fullName evidence="8">Peptidase M48 Ste24p</fullName>
    </submittedName>
</protein>
<dbReference type="RefSeq" id="WP_013214873.1">
    <property type="nucleotide sequence ID" value="NC_014313.1"/>
</dbReference>
<proteinExistence type="predicted"/>
<evidence type="ECO:0000313" key="9">
    <source>
        <dbReference type="Proteomes" id="UP000002033"/>
    </source>
</evidence>
<keyword evidence="6" id="KW-0482">Metalloprotease</keyword>